<comment type="subcellular location">
    <subcellularLocation>
        <location evidence="1">Periplasm</location>
    </subcellularLocation>
</comment>
<gene>
    <name evidence="5" type="ORF">A2519_19370</name>
</gene>
<dbReference type="EMBL" id="MFYX01000125">
    <property type="protein sequence ID" value="OGK01484.1"/>
    <property type="molecule type" value="Genomic_DNA"/>
</dbReference>
<dbReference type="Gene3D" id="3.40.50.10070">
    <property type="entry name" value="TolB, N-terminal domain"/>
    <property type="match status" value="1"/>
</dbReference>
<name>A0A1F7F494_UNCRA</name>
<evidence type="ECO:0000256" key="4">
    <source>
        <dbReference type="ARBA" id="ARBA00022764"/>
    </source>
</evidence>
<protein>
    <submittedName>
        <fullName evidence="5">Tol-Pal system beta propeller repeat protein TolB</fullName>
    </submittedName>
</protein>
<reference evidence="5 6" key="1">
    <citation type="journal article" date="2016" name="Nat. Commun.">
        <title>Thousands of microbial genomes shed light on interconnected biogeochemical processes in an aquifer system.</title>
        <authorList>
            <person name="Anantharaman K."/>
            <person name="Brown C.T."/>
            <person name="Hug L.A."/>
            <person name="Sharon I."/>
            <person name="Castelle C.J."/>
            <person name="Probst A.J."/>
            <person name="Thomas B.C."/>
            <person name="Singh A."/>
            <person name="Wilkins M.J."/>
            <person name="Karaoz U."/>
            <person name="Brodie E.L."/>
            <person name="Williams K.H."/>
            <person name="Hubbard S.S."/>
            <person name="Banfield J.F."/>
        </authorList>
    </citation>
    <scope>NUCLEOTIDE SEQUENCE [LARGE SCALE GENOMIC DNA]</scope>
</reference>
<dbReference type="GO" id="GO:0017038">
    <property type="term" value="P:protein import"/>
    <property type="evidence" value="ECO:0007669"/>
    <property type="project" value="InterPro"/>
</dbReference>
<dbReference type="InterPro" id="IPR014167">
    <property type="entry name" value="Tol-Pal_TolB"/>
</dbReference>
<comment type="similarity">
    <text evidence="2">Belongs to the TolB family.</text>
</comment>
<dbReference type="NCBIfam" id="TIGR02800">
    <property type="entry name" value="propeller_TolB"/>
    <property type="match status" value="1"/>
</dbReference>
<accession>A0A1F7F494</accession>
<evidence type="ECO:0000313" key="5">
    <source>
        <dbReference type="EMBL" id="OGK01484.1"/>
    </source>
</evidence>
<proteinExistence type="inferred from homology"/>
<evidence type="ECO:0000313" key="6">
    <source>
        <dbReference type="Proteomes" id="UP000179243"/>
    </source>
</evidence>
<dbReference type="InterPro" id="IPR011042">
    <property type="entry name" value="6-blade_b-propeller_TolB-like"/>
</dbReference>
<keyword evidence="3" id="KW-0732">Signal</keyword>
<comment type="caution">
    <text evidence="5">The sequence shown here is derived from an EMBL/GenBank/DDBJ whole genome shotgun (WGS) entry which is preliminary data.</text>
</comment>
<dbReference type="PANTHER" id="PTHR36842:SF1">
    <property type="entry name" value="PROTEIN TOLB"/>
    <property type="match status" value="1"/>
</dbReference>
<dbReference type="InterPro" id="IPR011659">
    <property type="entry name" value="WD40"/>
</dbReference>
<keyword evidence="4" id="KW-0574">Periplasm</keyword>
<dbReference type="SUPFAM" id="SSF69304">
    <property type="entry name" value="Tricorn protease N-terminal domain"/>
    <property type="match status" value="1"/>
</dbReference>
<evidence type="ECO:0000256" key="1">
    <source>
        <dbReference type="ARBA" id="ARBA00004418"/>
    </source>
</evidence>
<dbReference type="GO" id="GO:0042597">
    <property type="term" value="C:periplasmic space"/>
    <property type="evidence" value="ECO:0007669"/>
    <property type="project" value="UniProtKB-SubCell"/>
</dbReference>
<evidence type="ECO:0000256" key="3">
    <source>
        <dbReference type="ARBA" id="ARBA00022729"/>
    </source>
</evidence>
<evidence type="ECO:0000256" key="2">
    <source>
        <dbReference type="ARBA" id="ARBA00009820"/>
    </source>
</evidence>
<dbReference type="SUPFAM" id="SSF52964">
    <property type="entry name" value="TolB, N-terminal domain"/>
    <property type="match status" value="1"/>
</dbReference>
<dbReference type="PANTHER" id="PTHR36842">
    <property type="entry name" value="PROTEIN TOLB HOMOLOG"/>
    <property type="match status" value="1"/>
</dbReference>
<dbReference type="Gene3D" id="2.120.10.30">
    <property type="entry name" value="TolB, C-terminal domain"/>
    <property type="match status" value="2"/>
</dbReference>
<dbReference type="AlphaFoldDB" id="A0A1F7F494"/>
<dbReference type="Pfam" id="PF07676">
    <property type="entry name" value="PD40"/>
    <property type="match status" value="4"/>
</dbReference>
<sequence>MLLLLLIAISVIQVSSPAEELFLESTSSGIPKMDIAVVDFVRKNLGPGSTGAAKPHEVIVNDLKLSGRFNVFPMNTLDTVTMHKKNIAVFIEGTIDQSKGNTIFECFLHDAYSLNLITGKRFNVKDNAVRKAAHLFSDEVVYQLFGEKGIATTKIVCTMRGPKGKDVCVLDYDGYNPVYITRNNYINLTPAWSPDNQAVYYTSYRDKTPALYKTFIYTGQTVRLTPNAMLNFSPTSNPIDSRIAFASTVHGNSEIYIMEGDGTDIARLTFQGSIESSPCFSPNGYEITFTSDRTGSPQIYIMDSEGTNVRRLTFEGKYNASPSWSPKGDKIAYQSMVEGVFNICTIDIEGGAVQQLTTKSGNNEHPSFSADGRLIMFSSTRAGASDLYIMNADGSNQTRITTGGGYEFPEWSGR</sequence>
<organism evidence="5 6">
    <name type="scientific">Candidatus Raymondbacteria bacterium RIFOXYD12_FULL_49_13</name>
    <dbReference type="NCBI Taxonomy" id="1817890"/>
    <lineage>
        <taxon>Bacteria</taxon>
        <taxon>Raymondiibacteriota</taxon>
    </lineage>
</organism>
<dbReference type="Proteomes" id="UP000179243">
    <property type="component" value="Unassembled WGS sequence"/>
</dbReference>